<name>A0ABW2UYS6_9BACL</name>
<dbReference type="SUPFAM" id="SSF69318">
    <property type="entry name" value="Integrin alpha N-terminal domain"/>
    <property type="match status" value="1"/>
</dbReference>
<evidence type="ECO:0000256" key="1">
    <source>
        <dbReference type="ARBA" id="ARBA00022729"/>
    </source>
</evidence>
<dbReference type="InterPro" id="IPR013517">
    <property type="entry name" value="FG-GAP"/>
</dbReference>
<dbReference type="EMBL" id="JBHTGQ010000008">
    <property type="protein sequence ID" value="MFC7749014.1"/>
    <property type="molecule type" value="Genomic_DNA"/>
</dbReference>
<keyword evidence="4" id="KW-1185">Reference proteome</keyword>
<protein>
    <submittedName>
        <fullName evidence="3">FG-GAP-like repeat-containing protein</fullName>
    </submittedName>
</protein>
<keyword evidence="1" id="KW-0732">Signal</keyword>
<evidence type="ECO:0000256" key="2">
    <source>
        <dbReference type="SAM" id="MobiDB-lite"/>
    </source>
</evidence>
<evidence type="ECO:0000313" key="4">
    <source>
        <dbReference type="Proteomes" id="UP001596528"/>
    </source>
</evidence>
<dbReference type="InterPro" id="IPR034641">
    <property type="entry name" value="RGL11"/>
</dbReference>
<dbReference type="InterPro" id="IPR028994">
    <property type="entry name" value="Integrin_alpha_N"/>
</dbReference>
<dbReference type="PANTHER" id="PTHR43118:SF1">
    <property type="entry name" value="RHAMNOGALACTURONAN LYASE (EUROFUNG)"/>
    <property type="match status" value="1"/>
</dbReference>
<organism evidence="3 4">
    <name type="scientific">Paenibacillus thermoaerophilus</name>
    <dbReference type="NCBI Taxonomy" id="1215385"/>
    <lineage>
        <taxon>Bacteria</taxon>
        <taxon>Bacillati</taxon>
        <taxon>Bacillota</taxon>
        <taxon>Bacilli</taxon>
        <taxon>Bacillales</taxon>
        <taxon>Paenibacillaceae</taxon>
        <taxon>Paenibacillus</taxon>
    </lineage>
</organism>
<sequence>MTPQSHSLNPYSPWGTVDIRSAGPRCKMLIGDLNGDGRMELLLVQPDDRQDVRYIPHQVQCLTAFDLRGNRLWQTGKPSDNAGSQGSDYPAQICDWDGDGRLEVICVMDGKFLVLDGATGSVKRSHELPDPHAHDCLIVANLTGRAWPGDIILKDRYKRLWALDNDWNPLWTHEGNVGHFPWAQDWNGDGRDEVMAGYDMLDHTGRVLWSCRDLEDHADCIMTGDVNGDGELELVIGGSVTIMTDRHGKELWRYAGSVESQHVALGKFRADLPGLQIAGLDRLVREDQGIKRQGKDAIFLLDAEGREVWKEDRKTSGWLTIIETMRNWDDGPLDYILAYRRGGGIRPTLYDGDLNPIVGFPVDGYVVHGDLIGSGHEQVVIYDDFTASIFGKYPADLSAPPSGTPLPQPRRLYSSTLYPGGHYE</sequence>
<comment type="caution">
    <text evidence="3">The sequence shown here is derived from an EMBL/GenBank/DDBJ whole genome shotgun (WGS) entry which is preliminary data.</text>
</comment>
<dbReference type="RefSeq" id="WP_138790278.1">
    <property type="nucleotide sequence ID" value="NZ_JBHTGQ010000008.1"/>
</dbReference>
<accession>A0ABW2UYS6</accession>
<feature type="region of interest" description="Disordered" evidence="2">
    <location>
        <begin position="400"/>
        <end position="424"/>
    </location>
</feature>
<dbReference type="PANTHER" id="PTHR43118">
    <property type="entry name" value="RHAMNOGALACTURONAN LYASE (EUROFUNG)"/>
    <property type="match status" value="1"/>
</dbReference>
<evidence type="ECO:0000313" key="3">
    <source>
        <dbReference type="EMBL" id="MFC7749014.1"/>
    </source>
</evidence>
<dbReference type="Gene3D" id="2.130.10.10">
    <property type="entry name" value="YVTN repeat-like/Quinoprotein amine dehydrogenase"/>
    <property type="match status" value="1"/>
</dbReference>
<dbReference type="Proteomes" id="UP001596528">
    <property type="component" value="Unassembled WGS sequence"/>
</dbReference>
<dbReference type="Pfam" id="PF13517">
    <property type="entry name" value="FG-GAP_3"/>
    <property type="match status" value="1"/>
</dbReference>
<dbReference type="InterPro" id="IPR015943">
    <property type="entry name" value="WD40/YVTN_repeat-like_dom_sf"/>
</dbReference>
<gene>
    <name evidence="3" type="ORF">ACFQWB_03510</name>
</gene>
<reference evidence="4" key="1">
    <citation type="journal article" date="2019" name="Int. J. Syst. Evol. Microbiol.">
        <title>The Global Catalogue of Microorganisms (GCM) 10K type strain sequencing project: providing services to taxonomists for standard genome sequencing and annotation.</title>
        <authorList>
            <consortium name="The Broad Institute Genomics Platform"/>
            <consortium name="The Broad Institute Genome Sequencing Center for Infectious Disease"/>
            <person name="Wu L."/>
            <person name="Ma J."/>
        </authorList>
    </citation>
    <scope>NUCLEOTIDE SEQUENCE [LARGE SCALE GENOMIC DNA]</scope>
    <source>
        <strain evidence="4">JCM 18657</strain>
    </source>
</reference>
<proteinExistence type="predicted"/>